<comment type="caution">
    <text evidence="1">The sequence shown here is derived from an EMBL/GenBank/DDBJ whole genome shotgun (WGS) entry which is preliminary data.</text>
</comment>
<evidence type="ECO:0000313" key="1">
    <source>
        <dbReference type="EMBL" id="MBE9067402.1"/>
    </source>
</evidence>
<dbReference type="Gene3D" id="3.50.50.60">
    <property type="entry name" value="FAD/NAD(P)-binding domain"/>
    <property type="match status" value="1"/>
</dbReference>
<dbReference type="InterPro" id="IPR036188">
    <property type="entry name" value="FAD/NAD-bd_sf"/>
</dbReference>
<dbReference type="AlphaFoldDB" id="A0A929F8L5"/>
<keyword evidence="2" id="KW-1185">Reference proteome</keyword>
<name>A0A929F8L5_LEPEC</name>
<protein>
    <submittedName>
        <fullName evidence="1">NAD(P)-binding protein</fullName>
    </submittedName>
</protein>
<accession>A0A929F8L5</accession>
<dbReference type="PANTHER" id="PTHR46313:SF3">
    <property type="entry name" value="PROLYCOPENE ISOMERASE, CHLOROPLASTIC"/>
    <property type="match status" value="1"/>
</dbReference>
<reference evidence="1" key="1">
    <citation type="submission" date="2020-10" db="EMBL/GenBank/DDBJ databases">
        <authorList>
            <person name="Castelo-Branco R."/>
            <person name="Eusebio N."/>
            <person name="Adriana R."/>
            <person name="Vieira A."/>
            <person name="Brugerolle De Fraissinette N."/>
            <person name="Rezende De Castro R."/>
            <person name="Schneider M.P."/>
            <person name="Vasconcelos V."/>
            <person name="Leao P.N."/>
        </authorList>
    </citation>
    <scope>NUCLEOTIDE SEQUENCE</scope>
    <source>
        <strain evidence="1">LEGE 11479</strain>
    </source>
</reference>
<sequence>MIIIGAGIAGLAAGCYAQMNGYRTKIFELHNQPGGLCTAWQRRGYTFDGCIHYLFGSGPGQPFYQLWQELGAIQGRQFVHHDQLTTPYQYWQRIYGRAIYNAEEIQESGILIDQLEQFYPGIKADIEFVDVATPLSYERYTGNWQGSSCGWLLNKQTMPLLITGLPKTLPGLHHFYQIGQWVEPGGSVPVVAMSGRNIIQQICHEDRKTFMTTIPQ</sequence>
<dbReference type="InterPro" id="IPR045892">
    <property type="entry name" value="CrtISO-like"/>
</dbReference>
<dbReference type="PANTHER" id="PTHR46313">
    <property type="match status" value="1"/>
</dbReference>
<dbReference type="GO" id="GO:0016116">
    <property type="term" value="P:carotenoid metabolic process"/>
    <property type="evidence" value="ECO:0007669"/>
    <property type="project" value="InterPro"/>
</dbReference>
<gene>
    <name evidence="1" type="ORF">IQ260_12120</name>
</gene>
<dbReference type="EMBL" id="JADEXP010000093">
    <property type="protein sequence ID" value="MBE9067402.1"/>
    <property type="molecule type" value="Genomic_DNA"/>
</dbReference>
<organism evidence="1 2">
    <name type="scientific">Leptolyngbya cf. ectocarpi LEGE 11479</name>
    <dbReference type="NCBI Taxonomy" id="1828722"/>
    <lineage>
        <taxon>Bacteria</taxon>
        <taxon>Bacillati</taxon>
        <taxon>Cyanobacteriota</taxon>
        <taxon>Cyanophyceae</taxon>
        <taxon>Leptolyngbyales</taxon>
        <taxon>Leptolyngbyaceae</taxon>
        <taxon>Leptolyngbya group</taxon>
        <taxon>Leptolyngbya</taxon>
    </lineage>
</organism>
<dbReference type="SUPFAM" id="SSF51905">
    <property type="entry name" value="FAD/NAD(P)-binding domain"/>
    <property type="match status" value="1"/>
</dbReference>
<dbReference type="Proteomes" id="UP000615026">
    <property type="component" value="Unassembled WGS sequence"/>
</dbReference>
<evidence type="ECO:0000313" key="2">
    <source>
        <dbReference type="Proteomes" id="UP000615026"/>
    </source>
</evidence>
<dbReference type="Pfam" id="PF13450">
    <property type="entry name" value="NAD_binding_8"/>
    <property type="match status" value="1"/>
</dbReference>
<proteinExistence type="predicted"/>